<evidence type="ECO:0000256" key="3">
    <source>
        <dbReference type="ARBA" id="ARBA00015651"/>
    </source>
</evidence>
<comment type="subunit">
    <text evidence="4">Interacts with the cannabinoid receptor CNR1 (via C-terminus). Does not interact with cannabinoid receptor CNR2.</text>
</comment>
<dbReference type="Proteomes" id="UP001217089">
    <property type="component" value="Unassembled WGS sequence"/>
</dbReference>
<protein>
    <recommendedName>
        <fullName evidence="3">CB1 cannabinoid receptor-interacting protein 1</fullName>
    </recommendedName>
</protein>
<gene>
    <name evidence="5" type="ORF">KUTeg_020709</name>
</gene>
<dbReference type="PANTHER" id="PTHR31952">
    <property type="entry name" value="CB1 CANNABINOID RECEPTOR-INTERACTING PROTEIN 1"/>
    <property type="match status" value="1"/>
</dbReference>
<comment type="function">
    <text evidence="1">Suppresses cannabinoid receptor CNR1-mediated tonic inhibition of voltage-gated calcium channels.</text>
</comment>
<name>A0ABQ9EDU6_TEGGR</name>
<sequence>MAKSFKLSLLMRKKSGDAIYHKQDGQRFDNPHTIKLNINTEYNVRIEIRPPLHLNNVIIHGERFEPKMDEKKSKDDDTLHAYEMSFNTTNYEMLKRGKRKELPLVFELEKGLTMSVQLQCKFYPETEKEHSKWGSALTMLEYECYVPESQTFVDIKREKYL</sequence>
<dbReference type="Pfam" id="PF15043">
    <property type="entry name" value="CNRIP1"/>
    <property type="match status" value="1"/>
</dbReference>
<evidence type="ECO:0000256" key="4">
    <source>
        <dbReference type="ARBA" id="ARBA00026030"/>
    </source>
</evidence>
<comment type="similarity">
    <text evidence="2">Belongs to the CNRIP family.</text>
</comment>
<comment type="caution">
    <text evidence="5">The sequence shown here is derived from an EMBL/GenBank/DDBJ whole genome shotgun (WGS) entry which is preliminary data.</text>
</comment>
<dbReference type="PANTHER" id="PTHR31952:SF1">
    <property type="entry name" value="CB1 CANNABINOID RECEPTOR-INTERACTING PROTEIN 1"/>
    <property type="match status" value="1"/>
</dbReference>
<evidence type="ECO:0000313" key="6">
    <source>
        <dbReference type="Proteomes" id="UP001217089"/>
    </source>
</evidence>
<evidence type="ECO:0000256" key="2">
    <source>
        <dbReference type="ARBA" id="ARBA00007288"/>
    </source>
</evidence>
<reference evidence="5 6" key="1">
    <citation type="submission" date="2022-12" db="EMBL/GenBank/DDBJ databases">
        <title>Chromosome-level genome of Tegillarca granosa.</title>
        <authorList>
            <person name="Kim J."/>
        </authorList>
    </citation>
    <scope>NUCLEOTIDE SEQUENCE [LARGE SCALE GENOMIC DNA]</scope>
    <source>
        <strain evidence="5">Teg-2019</strain>
        <tissue evidence="5">Adductor muscle</tissue>
    </source>
</reference>
<accession>A0ABQ9EDU6</accession>
<keyword evidence="6" id="KW-1185">Reference proteome</keyword>
<proteinExistence type="inferred from homology"/>
<dbReference type="EMBL" id="JARBDR010000918">
    <property type="protein sequence ID" value="KAJ8301722.1"/>
    <property type="molecule type" value="Genomic_DNA"/>
</dbReference>
<evidence type="ECO:0000256" key="1">
    <source>
        <dbReference type="ARBA" id="ARBA00003884"/>
    </source>
</evidence>
<organism evidence="5 6">
    <name type="scientific">Tegillarca granosa</name>
    <name type="common">Malaysian cockle</name>
    <name type="synonym">Anadara granosa</name>
    <dbReference type="NCBI Taxonomy" id="220873"/>
    <lineage>
        <taxon>Eukaryota</taxon>
        <taxon>Metazoa</taxon>
        <taxon>Spiralia</taxon>
        <taxon>Lophotrochozoa</taxon>
        <taxon>Mollusca</taxon>
        <taxon>Bivalvia</taxon>
        <taxon>Autobranchia</taxon>
        <taxon>Pteriomorphia</taxon>
        <taxon>Arcoida</taxon>
        <taxon>Arcoidea</taxon>
        <taxon>Arcidae</taxon>
        <taxon>Tegillarca</taxon>
    </lineage>
</organism>
<dbReference type="InterPro" id="IPR029204">
    <property type="entry name" value="CNRIP1"/>
</dbReference>
<evidence type="ECO:0000313" key="5">
    <source>
        <dbReference type="EMBL" id="KAJ8301722.1"/>
    </source>
</evidence>